<proteinExistence type="predicted"/>
<dbReference type="RefSeq" id="XP_015184553.1">
    <property type="nucleotide sequence ID" value="XM_015329067.1"/>
</dbReference>
<dbReference type="PANTHER" id="PTHR32094:SF5">
    <property type="entry name" value="FANCONI ANEMIA GROUP E PROTEIN"/>
    <property type="match status" value="1"/>
</dbReference>
<evidence type="ECO:0000313" key="2">
    <source>
        <dbReference type="RefSeq" id="XP_015184553.1"/>
    </source>
</evidence>
<dbReference type="PANTHER" id="PTHR32094">
    <property type="entry name" value="FANCONI ANEMIA GROUP E PROTEIN"/>
    <property type="match status" value="1"/>
</dbReference>
<gene>
    <name evidence="2" type="primary">LOC107070658</name>
</gene>
<evidence type="ECO:0000313" key="1">
    <source>
        <dbReference type="Proteomes" id="UP000694924"/>
    </source>
</evidence>
<dbReference type="Gene3D" id="1.25.40.480">
    <property type="match status" value="1"/>
</dbReference>
<dbReference type="GeneID" id="107070658"/>
<name>A0ABM1IWG6_POLDO</name>
<reference evidence="2" key="1">
    <citation type="submission" date="2025-08" db="UniProtKB">
        <authorList>
            <consortium name="RefSeq"/>
        </authorList>
    </citation>
    <scope>IDENTIFICATION</scope>
    <source>
        <tissue evidence="2">Whole body</tissue>
    </source>
</reference>
<protein>
    <submittedName>
        <fullName evidence="2">Uncharacterized protein LOC107070658 isoform X1</fullName>
    </submittedName>
</protein>
<accession>A0ABM1IWG6</accession>
<keyword evidence="1" id="KW-1185">Reference proteome</keyword>
<dbReference type="InterPro" id="IPR039685">
    <property type="entry name" value="FANCE"/>
</dbReference>
<sequence length="373" mass="43133">MEKEKEGGMKNTLEKCLINHHFNANLSSLEIMEEQNSFGNYAISERALMKLETIKNALKDDICKADYRWTVIRNKKTDNGDTDTEESDAMDIKESMDIMNATQLPSTQFYFTQVTKNHIKEDTEDKDDVVLKICDIIEVLYEGLERNNGILDFVHLENLSNNDLIKVFTDLGEKLSIKGIYNLCLSIKDINLEDGIKYMGLICTYVLLPKIIQLEGSSRLITSGIGECVDKFPDEVIKFIFIPILNIDLKDSSIINFIVSAFQPVKRSVLILEYVENTKELKEWHISILETLLSVKVDQMIFDKLIRLLLEKAILFSKNMKFSKLLLSFLKANTITSEEQKDLLREIIEVNETFLKRPIENILRKIPYIYIYM</sequence>
<dbReference type="Proteomes" id="UP000694924">
    <property type="component" value="Unplaced"/>
</dbReference>
<organism evidence="1 2">
    <name type="scientific">Polistes dominula</name>
    <name type="common">European paper wasp</name>
    <name type="synonym">Vespa dominula</name>
    <dbReference type="NCBI Taxonomy" id="743375"/>
    <lineage>
        <taxon>Eukaryota</taxon>
        <taxon>Metazoa</taxon>
        <taxon>Ecdysozoa</taxon>
        <taxon>Arthropoda</taxon>
        <taxon>Hexapoda</taxon>
        <taxon>Insecta</taxon>
        <taxon>Pterygota</taxon>
        <taxon>Neoptera</taxon>
        <taxon>Endopterygota</taxon>
        <taxon>Hymenoptera</taxon>
        <taxon>Apocrita</taxon>
        <taxon>Aculeata</taxon>
        <taxon>Vespoidea</taxon>
        <taxon>Vespidae</taxon>
        <taxon>Polistinae</taxon>
        <taxon>Polistini</taxon>
        <taxon>Polistes</taxon>
    </lineage>
</organism>